<dbReference type="Pfam" id="PF07893">
    <property type="entry name" value="DUF1668"/>
    <property type="match status" value="1"/>
</dbReference>
<evidence type="ECO:0000313" key="2">
    <source>
        <dbReference type="Proteomes" id="UP000604825"/>
    </source>
</evidence>
<reference evidence="1" key="1">
    <citation type="submission" date="2020-10" db="EMBL/GenBank/DDBJ databases">
        <authorList>
            <person name="Han B."/>
            <person name="Lu T."/>
            <person name="Zhao Q."/>
            <person name="Huang X."/>
            <person name="Zhao Y."/>
        </authorList>
    </citation>
    <scope>NUCLEOTIDE SEQUENCE</scope>
</reference>
<keyword evidence="2" id="KW-1185">Reference proteome</keyword>
<comment type="caution">
    <text evidence="1">The sequence shown here is derived from an EMBL/GenBank/DDBJ whole genome shotgun (WGS) entry which is preliminary data.</text>
</comment>
<dbReference type="InterPro" id="IPR012871">
    <property type="entry name" value="DUF1668_ORYSA"/>
</dbReference>
<accession>A0A811S5D6</accession>
<dbReference type="Proteomes" id="UP000604825">
    <property type="component" value="Unassembled WGS sequence"/>
</dbReference>
<sequence length="170" mass="17585">MAAPSQRRRNHRHLAGRPCRGLALQPVSQGGAHAAGVGDGRAAARWGGVLAAEPALPASRTARCSASARPRSRSGCWTTSSAWFADHATTEFGVLALSGGTILGLVYKSRNTVALDVATQPSSPGPQLRDAKLRPAMLAVGDDTVVVMDSILRGGDCCCFEALRRVPGAG</sequence>
<dbReference type="AlphaFoldDB" id="A0A811S5D6"/>
<gene>
    <name evidence="1" type="ORF">NCGR_LOCUS61764</name>
</gene>
<name>A0A811S5D6_9POAL</name>
<organism evidence="1 2">
    <name type="scientific">Miscanthus lutarioriparius</name>
    <dbReference type="NCBI Taxonomy" id="422564"/>
    <lineage>
        <taxon>Eukaryota</taxon>
        <taxon>Viridiplantae</taxon>
        <taxon>Streptophyta</taxon>
        <taxon>Embryophyta</taxon>
        <taxon>Tracheophyta</taxon>
        <taxon>Spermatophyta</taxon>
        <taxon>Magnoliopsida</taxon>
        <taxon>Liliopsida</taxon>
        <taxon>Poales</taxon>
        <taxon>Poaceae</taxon>
        <taxon>PACMAD clade</taxon>
        <taxon>Panicoideae</taxon>
        <taxon>Andropogonodae</taxon>
        <taxon>Andropogoneae</taxon>
        <taxon>Saccharinae</taxon>
        <taxon>Miscanthus</taxon>
    </lineage>
</organism>
<protein>
    <submittedName>
        <fullName evidence="1">Uncharacterized protein</fullName>
    </submittedName>
</protein>
<dbReference type="EMBL" id="CAJGYO010000018">
    <property type="protein sequence ID" value="CAD6337666.1"/>
    <property type="molecule type" value="Genomic_DNA"/>
</dbReference>
<evidence type="ECO:0000313" key="1">
    <source>
        <dbReference type="EMBL" id="CAD6337666.1"/>
    </source>
</evidence>
<proteinExistence type="predicted"/>